<sequence>MLLANTPQYKRGVKLLGIEDPYIWSAYVLCIISAIACMAYGIAKWNEEEEEDCL</sequence>
<evidence type="ECO:0000313" key="2">
    <source>
        <dbReference type="EMBL" id="SNX99589.1"/>
    </source>
</evidence>
<dbReference type="InterPro" id="IPR054615">
    <property type="entry name" value="Symport_access"/>
</dbReference>
<reference evidence="3" key="1">
    <citation type="submission" date="2017-09" db="EMBL/GenBank/DDBJ databases">
        <authorList>
            <person name="Varghese N."/>
            <person name="Submissions S."/>
        </authorList>
    </citation>
    <scope>NUCLEOTIDE SEQUENCE [LARGE SCALE GENOMIC DNA]</scope>
    <source>
        <strain evidence="3">WG-1MB</strain>
    </source>
</reference>
<dbReference type="EMBL" id="OBDR01000001">
    <property type="protein sequence ID" value="SNX99589.1"/>
    <property type="molecule type" value="Genomic_DNA"/>
</dbReference>
<gene>
    <name evidence="2" type="ORF">SAMN06295989_10158</name>
</gene>
<keyword evidence="1" id="KW-0472">Membrane</keyword>
<proteinExistence type="predicted"/>
<name>A0A285EKD2_9EURY</name>
<accession>A0A285EKD2</accession>
<feature type="transmembrane region" description="Helical" evidence="1">
    <location>
        <begin position="21"/>
        <end position="42"/>
    </location>
</feature>
<dbReference type="NCBIfam" id="NF045580">
    <property type="entry name" value="symport_access"/>
    <property type="match status" value="1"/>
</dbReference>
<dbReference type="AlphaFoldDB" id="A0A285EKD2"/>
<organism evidence="2 3">
    <name type="scientific">Methanohalophilus euhalobius</name>
    <dbReference type="NCBI Taxonomy" id="51203"/>
    <lineage>
        <taxon>Archaea</taxon>
        <taxon>Methanobacteriati</taxon>
        <taxon>Methanobacteriota</taxon>
        <taxon>Stenosarchaea group</taxon>
        <taxon>Methanomicrobia</taxon>
        <taxon>Methanosarcinales</taxon>
        <taxon>Methanosarcinaceae</taxon>
        <taxon>Methanohalophilus</taxon>
    </lineage>
</organism>
<keyword evidence="1" id="KW-1133">Transmembrane helix</keyword>
<dbReference type="Proteomes" id="UP000217726">
    <property type="component" value="Unassembled WGS sequence"/>
</dbReference>
<keyword evidence="3" id="KW-1185">Reference proteome</keyword>
<evidence type="ECO:0000313" key="3">
    <source>
        <dbReference type="Proteomes" id="UP000217726"/>
    </source>
</evidence>
<evidence type="ECO:0000256" key="1">
    <source>
        <dbReference type="SAM" id="Phobius"/>
    </source>
</evidence>
<keyword evidence="1" id="KW-0812">Transmembrane</keyword>
<protein>
    <submittedName>
        <fullName evidence="2">Uncharacterized protein</fullName>
    </submittedName>
</protein>